<evidence type="ECO:0000313" key="2">
    <source>
        <dbReference type="Proteomes" id="UP000289808"/>
    </source>
</evidence>
<protein>
    <submittedName>
        <fullName evidence="1">Uncharacterized protein</fullName>
    </submittedName>
</protein>
<dbReference type="RefSeq" id="WP_005718224.1">
    <property type="nucleotide sequence ID" value="NZ_CP033426.1"/>
</dbReference>
<organism evidence="1 2">
    <name type="scientific">Lactobacillus crispatus</name>
    <dbReference type="NCBI Taxonomy" id="47770"/>
    <lineage>
        <taxon>Bacteria</taxon>
        <taxon>Bacillati</taxon>
        <taxon>Bacillota</taxon>
        <taxon>Bacilli</taxon>
        <taxon>Lactobacillales</taxon>
        <taxon>Lactobacillaceae</taxon>
        <taxon>Lactobacillus</taxon>
    </lineage>
</organism>
<evidence type="ECO:0000313" key="1">
    <source>
        <dbReference type="EMBL" id="RXF55113.1"/>
    </source>
</evidence>
<dbReference type="GO" id="GO:0003677">
    <property type="term" value="F:DNA binding"/>
    <property type="evidence" value="ECO:0007669"/>
    <property type="project" value="InterPro"/>
</dbReference>
<dbReference type="Proteomes" id="UP000289808">
    <property type="component" value="Unassembled WGS sequence"/>
</dbReference>
<dbReference type="Gene3D" id="1.10.260.40">
    <property type="entry name" value="lambda repressor-like DNA-binding domains"/>
    <property type="match status" value="1"/>
</dbReference>
<reference evidence="1 2" key="1">
    <citation type="submission" date="2019-01" db="EMBL/GenBank/DDBJ databases">
        <title>The genome sequence of Lactobacillus crispatus L49.</title>
        <authorList>
            <person name="Zhong J."/>
            <person name="Zhang J."/>
        </authorList>
    </citation>
    <scope>NUCLEOTIDE SEQUENCE [LARGE SCALE GENOMIC DNA]</scope>
    <source>
        <strain evidence="1 2">L49</strain>
    </source>
</reference>
<comment type="caution">
    <text evidence="1">The sequence shown here is derived from an EMBL/GenBank/DDBJ whole genome shotgun (WGS) entry which is preliminary data.</text>
</comment>
<dbReference type="EMBL" id="SCLX01000106">
    <property type="protein sequence ID" value="RXF55113.1"/>
    <property type="molecule type" value="Genomic_DNA"/>
</dbReference>
<dbReference type="InterPro" id="IPR010982">
    <property type="entry name" value="Lambda_DNA-bd_dom_sf"/>
</dbReference>
<gene>
    <name evidence="1" type="ORF">ERD32_11360</name>
</gene>
<proteinExistence type="predicted"/>
<name>A0A4Q0LLM0_9LACO</name>
<sequence>MKFNKINPNNSRLNSYQFQLSQKIFGKRISLNLNRDEAAKLTGLSLSTYTEVEQGIDLESSEEKYQQVLNKLSSFSRKRIKIKEIDNKTLQHKTSKVIAKMKINESSNKQKTLSFYQVGIKKSVFQPQMVKK</sequence>
<accession>A0A4Q0LLM0</accession>
<dbReference type="AlphaFoldDB" id="A0A4Q0LLM0"/>